<reference evidence="2" key="1">
    <citation type="submission" date="2018-11" db="EMBL/GenBank/DDBJ databases">
        <authorList>
            <person name="Grassa J C."/>
        </authorList>
    </citation>
    <scope>NUCLEOTIDE SEQUENCE [LARGE SCALE GENOMIC DNA]</scope>
</reference>
<dbReference type="AlphaFoldDB" id="A0A803PAT9"/>
<dbReference type="Gramene" id="evm.model.03.888">
    <property type="protein sequence ID" value="cds.evm.model.03.888"/>
    <property type="gene ID" value="evm.TU.03.888"/>
</dbReference>
<name>A0A803PAT9_CANSA</name>
<dbReference type="Proteomes" id="UP000596661">
    <property type="component" value="Chromosome 3"/>
</dbReference>
<feature type="compositionally biased region" description="Polar residues" evidence="1">
    <location>
        <begin position="24"/>
        <end position="34"/>
    </location>
</feature>
<dbReference type="EnsemblPlants" id="evm.model.03.888">
    <property type="protein sequence ID" value="cds.evm.model.03.888"/>
    <property type="gene ID" value="evm.TU.03.888"/>
</dbReference>
<evidence type="ECO:0008006" key="4">
    <source>
        <dbReference type="Google" id="ProtNLM"/>
    </source>
</evidence>
<evidence type="ECO:0000256" key="1">
    <source>
        <dbReference type="SAM" id="MobiDB-lite"/>
    </source>
</evidence>
<sequence>MSRRLNQSNMVSEPFPSLMANMATVRNGSSNHQPVQKRAQAAAPRTRNKDQEDGTVYFNHAVSIKINDHNYLLWKQQILPAIRGNRLLQFI</sequence>
<evidence type="ECO:0000313" key="3">
    <source>
        <dbReference type="Proteomes" id="UP000596661"/>
    </source>
</evidence>
<evidence type="ECO:0000313" key="2">
    <source>
        <dbReference type="EnsemblPlants" id="cds.evm.model.03.888"/>
    </source>
</evidence>
<organism evidence="2 3">
    <name type="scientific">Cannabis sativa</name>
    <name type="common">Hemp</name>
    <name type="synonym">Marijuana</name>
    <dbReference type="NCBI Taxonomy" id="3483"/>
    <lineage>
        <taxon>Eukaryota</taxon>
        <taxon>Viridiplantae</taxon>
        <taxon>Streptophyta</taxon>
        <taxon>Embryophyta</taxon>
        <taxon>Tracheophyta</taxon>
        <taxon>Spermatophyta</taxon>
        <taxon>Magnoliopsida</taxon>
        <taxon>eudicotyledons</taxon>
        <taxon>Gunneridae</taxon>
        <taxon>Pentapetalae</taxon>
        <taxon>rosids</taxon>
        <taxon>fabids</taxon>
        <taxon>Rosales</taxon>
        <taxon>Cannabaceae</taxon>
        <taxon>Cannabis</taxon>
    </lineage>
</organism>
<dbReference type="EMBL" id="UZAU01000269">
    <property type="status" value="NOT_ANNOTATED_CDS"/>
    <property type="molecule type" value="Genomic_DNA"/>
</dbReference>
<accession>A0A803PAT9</accession>
<reference evidence="2" key="2">
    <citation type="submission" date="2021-03" db="UniProtKB">
        <authorList>
            <consortium name="EnsemblPlants"/>
        </authorList>
    </citation>
    <scope>IDENTIFICATION</scope>
</reference>
<protein>
    <recommendedName>
        <fullName evidence="4">Retrotransposon Copia-like N-terminal domain-containing protein</fullName>
    </recommendedName>
</protein>
<proteinExistence type="predicted"/>
<keyword evidence="3" id="KW-1185">Reference proteome</keyword>
<feature type="region of interest" description="Disordered" evidence="1">
    <location>
        <begin position="21"/>
        <end position="54"/>
    </location>
</feature>